<dbReference type="STRING" id="70448.A0A090M3L7"/>
<evidence type="ECO:0000313" key="12">
    <source>
        <dbReference type="Proteomes" id="UP000009170"/>
    </source>
</evidence>
<evidence type="ECO:0000256" key="5">
    <source>
        <dbReference type="ARBA" id="ARBA00022781"/>
    </source>
</evidence>
<reference evidence="11 12" key="2">
    <citation type="journal article" date="2014" name="BMC Genomics">
        <title>An improved genome of the model marine alga Ostreococcus tauri unfolds by assessing Illumina de novo assemblies.</title>
        <authorList>
            <person name="Blanc-Mathieu R."/>
            <person name="Verhelst B."/>
            <person name="Derelle E."/>
            <person name="Rombauts S."/>
            <person name="Bouget F.Y."/>
            <person name="Carre I."/>
            <person name="Chateau A."/>
            <person name="Eyre-Walker A."/>
            <person name="Grimsley N."/>
            <person name="Moreau H."/>
            <person name="Piegu B."/>
            <person name="Rivals E."/>
            <person name="Schackwitz W."/>
            <person name="Van de Peer Y."/>
            <person name="Piganeau G."/>
        </authorList>
    </citation>
    <scope>NUCLEOTIDE SEQUENCE [LARGE SCALE GENOMIC DNA]</scope>
    <source>
        <strain evidence="12">OTTH 0595 / CCAP 157/2 / RCC745</strain>
    </source>
</reference>
<accession>A0A090M3L7</accession>
<comment type="similarity">
    <text evidence="2">Belongs to the ATPase d subunit family.</text>
</comment>
<evidence type="ECO:0000256" key="6">
    <source>
        <dbReference type="ARBA" id="ARBA00022792"/>
    </source>
</evidence>
<dbReference type="PANTHER" id="PTHR12700">
    <property type="entry name" value="ATP SYNTHASE SUBUNIT D, MITOCHONDRIAL"/>
    <property type="match status" value="1"/>
</dbReference>
<name>A0A090M3L7_OSTTA</name>
<evidence type="ECO:0000313" key="11">
    <source>
        <dbReference type="EMBL" id="CEF98786.1"/>
    </source>
</evidence>
<dbReference type="KEGG" id="ota:OT_ostta07g03230"/>
<dbReference type="SUPFAM" id="SSF161065">
    <property type="entry name" value="ATP synthase D chain-like"/>
    <property type="match status" value="1"/>
</dbReference>
<comment type="caution">
    <text evidence="11">The sequence shown here is derived from an EMBL/GenBank/DDBJ whole genome shotgun (WGS) entry which is preliminary data.</text>
</comment>
<dbReference type="GO" id="GO:0015986">
    <property type="term" value="P:proton motive force-driven ATP synthesis"/>
    <property type="evidence" value="ECO:0007669"/>
    <property type="project" value="InterPro"/>
</dbReference>
<sequence length="178" mass="19991">MLRALARRELRACARRAYSQDVAKVGASWDAIKTDALSDASKRELMALQKAVADMRDAVNRVAYKGPEPDFAAMKKDTKMPEIVDVFEKAYKSVTKPSVASPEIEELKTSFAGIEAEARADAEVAKKRIAELDVELKAIADQRSKLATMTMDEYFEANPEMKKDIDQRIANDEWFQVK</sequence>
<keyword evidence="7" id="KW-0406">Ion transport</keyword>
<dbReference type="InParanoid" id="A0A090M3L7"/>
<dbReference type="Proteomes" id="UP000009170">
    <property type="component" value="Unassembled WGS sequence"/>
</dbReference>
<dbReference type="EMBL" id="CAID01000007">
    <property type="protein sequence ID" value="CEF98786.1"/>
    <property type="molecule type" value="Genomic_DNA"/>
</dbReference>
<evidence type="ECO:0000256" key="7">
    <source>
        <dbReference type="ARBA" id="ARBA00023065"/>
    </source>
</evidence>
<dbReference type="OrthoDB" id="35799at2759"/>
<evidence type="ECO:0000256" key="1">
    <source>
        <dbReference type="ARBA" id="ARBA00004273"/>
    </source>
</evidence>
<keyword evidence="6" id="KW-0999">Mitochondrion inner membrane</keyword>
<feature type="coiled-coil region" evidence="10">
    <location>
        <begin position="115"/>
        <end position="142"/>
    </location>
</feature>
<keyword evidence="4" id="KW-0138">CF(0)</keyword>
<dbReference type="Gene3D" id="6.10.280.70">
    <property type="match status" value="1"/>
</dbReference>
<keyword evidence="8" id="KW-0496">Mitochondrion</keyword>
<comment type="subcellular location">
    <subcellularLocation>
        <location evidence="1">Mitochondrion inner membrane</location>
    </subcellularLocation>
</comment>
<dbReference type="InterPro" id="IPR008689">
    <property type="entry name" value="ATP_synth_F0_dsu_mt"/>
</dbReference>
<evidence type="ECO:0000256" key="4">
    <source>
        <dbReference type="ARBA" id="ARBA00022547"/>
    </source>
</evidence>
<dbReference type="GO" id="GO:0015078">
    <property type="term" value="F:proton transmembrane transporter activity"/>
    <property type="evidence" value="ECO:0007669"/>
    <property type="project" value="InterPro"/>
</dbReference>
<evidence type="ECO:0000256" key="3">
    <source>
        <dbReference type="ARBA" id="ARBA00022448"/>
    </source>
</evidence>
<proteinExistence type="inferred from homology"/>
<dbReference type="InterPro" id="IPR036228">
    <property type="entry name" value="ATP_synth_F0_dsu_sf_mt"/>
</dbReference>
<keyword evidence="3" id="KW-0813">Transport</keyword>
<dbReference type="Pfam" id="PF05873">
    <property type="entry name" value="Mt_ATP-synt_D"/>
    <property type="match status" value="1"/>
</dbReference>
<dbReference type="AlphaFoldDB" id="A0A090M3L7"/>
<reference evidence="12" key="1">
    <citation type="journal article" date="2006" name="Proc. Natl. Acad. Sci. U.S.A.">
        <title>Genome analysis of the smallest free-living eukaryote Ostreococcus tauri unveils many unique features.</title>
        <authorList>
            <person name="Derelle E."/>
            <person name="Ferraz C."/>
            <person name="Rombauts S."/>
            <person name="Rouze P."/>
            <person name="Worden A.Z."/>
            <person name="Robbens S."/>
            <person name="Partensky F."/>
            <person name="Degroeve S."/>
            <person name="Echeynie S."/>
            <person name="Cooke R."/>
            <person name="Saeys Y."/>
            <person name="Wuyts J."/>
            <person name="Jabbari K."/>
            <person name="Bowler C."/>
            <person name="Panaud O."/>
            <person name="Piegu B."/>
            <person name="Ball S.G."/>
            <person name="Ral J.-P."/>
            <person name="Bouget F.-Y."/>
            <person name="Piganeau G."/>
            <person name="De Baets B."/>
            <person name="Picard A."/>
            <person name="Delseny M."/>
            <person name="Demaille J."/>
            <person name="Van de Peer Y."/>
            <person name="Moreau H."/>
        </authorList>
    </citation>
    <scope>NUCLEOTIDE SEQUENCE [LARGE SCALE GENOMIC DNA]</scope>
    <source>
        <strain evidence="12">OTTH 0595 / CCAP 157/2 / RCC745</strain>
    </source>
</reference>
<dbReference type="GO" id="GO:0045259">
    <property type="term" value="C:proton-transporting ATP synthase complex"/>
    <property type="evidence" value="ECO:0007669"/>
    <property type="project" value="UniProtKB-KW"/>
</dbReference>
<keyword evidence="5" id="KW-0375">Hydrogen ion transport</keyword>
<organism evidence="11 12">
    <name type="scientific">Ostreococcus tauri</name>
    <name type="common">Marine green alga</name>
    <dbReference type="NCBI Taxonomy" id="70448"/>
    <lineage>
        <taxon>Eukaryota</taxon>
        <taxon>Viridiplantae</taxon>
        <taxon>Chlorophyta</taxon>
        <taxon>Mamiellophyceae</taxon>
        <taxon>Mamiellales</taxon>
        <taxon>Bathycoccaceae</taxon>
        <taxon>Ostreococcus</taxon>
    </lineage>
</organism>
<keyword evidence="10" id="KW-0175">Coiled coil</keyword>
<evidence type="ECO:0000256" key="2">
    <source>
        <dbReference type="ARBA" id="ARBA00006842"/>
    </source>
</evidence>
<dbReference type="GO" id="GO:0005743">
    <property type="term" value="C:mitochondrial inner membrane"/>
    <property type="evidence" value="ECO:0007669"/>
    <property type="project" value="UniProtKB-SubCell"/>
</dbReference>
<dbReference type="FunCoup" id="A0A090M3L7">
    <property type="interactions" value="1248"/>
</dbReference>
<keyword evidence="9" id="KW-0472">Membrane</keyword>
<evidence type="ECO:0000256" key="8">
    <source>
        <dbReference type="ARBA" id="ARBA00023128"/>
    </source>
</evidence>
<dbReference type="RefSeq" id="XP_022839464.1">
    <property type="nucleotide sequence ID" value="XM_022983839.1"/>
</dbReference>
<gene>
    <name evidence="11" type="ORF">OT_ostta07g03230</name>
</gene>
<dbReference type="GeneID" id="9836588"/>
<keyword evidence="12" id="KW-1185">Reference proteome</keyword>
<evidence type="ECO:0000256" key="10">
    <source>
        <dbReference type="SAM" id="Coils"/>
    </source>
</evidence>
<protein>
    <submittedName>
        <fullName evidence="11">ATPase, F0 complex, subunit D, mitochondrial</fullName>
    </submittedName>
</protein>
<evidence type="ECO:0000256" key="9">
    <source>
        <dbReference type="ARBA" id="ARBA00023136"/>
    </source>
</evidence>